<feature type="non-terminal residue" evidence="1">
    <location>
        <position position="1"/>
    </location>
</feature>
<dbReference type="EMBL" id="KL584836">
    <property type="protein sequence ID" value="KEQ61959.1"/>
    <property type="molecule type" value="Genomic_DNA"/>
</dbReference>
<dbReference type="GeneID" id="63915415"/>
<gene>
    <name evidence="1" type="ORF">M437DRAFT_50614</name>
</gene>
<reference evidence="1 2" key="1">
    <citation type="journal article" date="2014" name="BMC Genomics">
        <title>Genome sequencing of four Aureobasidium pullulans varieties: biotechnological potential, stress tolerance, and description of new species.</title>
        <authorList>
            <person name="Gostin Ar C."/>
            <person name="Ohm R.A."/>
            <person name="Kogej T."/>
            <person name="Sonjak S."/>
            <person name="Turk M."/>
            <person name="Zajc J."/>
            <person name="Zalar P."/>
            <person name="Grube M."/>
            <person name="Sun H."/>
            <person name="Han J."/>
            <person name="Sharma A."/>
            <person name="Chiniquy J."/>
            <person name="Ngan C.Y."/>
            <person name="Lipzen A."/>
            <person name="Barry K."/>
            <person name="Grigoriev I.V."/>
            <person name="Gunde-Cimerman N."/>
        </authorList>
    </citation>
    <scope>NUCLEOTIDE SEQUENCE [LARGE SCALE GENOMIC DNA]</scope>
    <source>
        <strain evidence="1 2">CBS 110374</strain>
    </source>
</reference>
<keyword evidence="2" id="KW-1185">Reference proteome</keyword>
<evidence type="ECO:0000313" key="1">
    <source>
        <dbReference type="EMBL" id="KEQ61959.1"/>
    </source>
</evidence>
<name>A0A074VRV0_AURM1</name>
<dbReference type="HOGENOM" id="CLU_3001878_0_0_1"/>
<evidence type="ECO:0000313" key="2">
    <source>
        <dbReference type="Proteomes" id="UP000030672"/>
    </source>
</evidence>
<dbReference type="RefSeq" id="XP_040878982.1">
    <property type="nucleotide sequence ID" value="XM_041022042.1"/>
</dbReference>
<proteinExistence type="predicted"/>
<dbReference type="AlphaFoldDB" id="A0A074VRV0"/>
<organism evidence="1 2">
    <name type="scientific">Aureobasidium melanogenum (strain CBS 110374)</name>
    <name type="common">Aureobasidium pullulans var. melanogenum</name>
    <dbReference type="NCBI Taxonomy" id="1043003"/>
    <lineage>
        <taxon>Eukaryota</taxon>
        <taxon>Fungi</taxon>
        <taxon>Dikarya</taxon>
        <taxon>Ascomycota</taxon>
        <taxon>Pezizomycotina</taxon>
        <taxon>Dothideomycetes</taxon>
        <taxon>Dothideomycetidae</taxon>
        <taxon>Dothideales</taxon>
        <taxon>Saccotheciaceae</taxon>
        <taxon>Aureobasidium</taxon>
    </lineage>
</organism>
<dbReference type="Proteomes" id="UP000030672">
    <property type="component" value="Unassembled WGS sequence"/>
</dbReference>
<protein>
    <submittedName>
        <fullName evidence="1">Uncharacterized protein</fullName>
    </submittedName>
</protein>
<sequence length="57" mass="6385">VMLDAWHDAVIDDFVFYTMAVLVCRCAVGCFDGLSVTGSHTVGYRRVLRPCLRMGYP</sequence>
<accession>A0A074VRV0</accession>